<dbReference type="EMBL" id="BAAATA010000034">
    <property type="protein sequence ID" value="GAA2503833.1"/>
    <property type="molecule type" value="Genomic_DNA"/>
</dbReference>
<proteinExistence type="predicted"/>
<evidence type="ECO:0000313" key="3">
    <source>
        <dbReference type="Proteomes" id="UP001501358"/>
    </source>
</evidence>
<gene>
    <name evidence="2" type="ORF">GCM10010406_45530</name>
</gene>
<accession>A0ABN3MKT9</accession>
<reference evidence="2 3" key="1">
    <citation type="journal article" date="2019" name="Int. J. Syst. Evol. Microbiol.">
        <title>The Global Catalogue of Microorganisms (GCM) 10K type strain sequencing project: providing services to taxonomists for standard genome sequencing and annotation.</title>
        <authorList>
            <consortium name="The Broad Institute Genomics Platform"/>
            <consortium name="The Broad Institute Genome Sequencing Center for Infectious Disease"/>
            <person name="Wu L."/>
            <person name="Ma J."/>
        </authorList>
    </citation>
    <scope>NUCLEOTIDE SEQUENCE [LARGE SCALE GENOMIC DNA]</scope>
    <source>
        <strain evidence="2 3">JCM 6307</strain>
    </source>
</reference>
<evidence type="ECO:0000256" key="1">
    <source>
        <dbReference type="SAM" id="MobiDB-lite"/>
    </source>
</evidence>
<dbReference type="Proteomes" id="UP001501358">
    <property type="component" value="Unassembled WGS sequence"/>
</dbReference>
<protein>
    <submittedName>
        <fullName evidence="2">Uncharacterized protein</fullName>
    </submittedName>
</protein>
<feature type="region of interest" description="Disordered" evidence="1">
    <location>
        <begin position="43"/>
        <end position="120"/>
    </location>
</feature>
<keyword evidence="3" id="KW-1185">Reference proteome</keyword>
<comment type="caution">
    <text evidence="2">The sequence shown here is derived from an EMBL/GenBank/DDBJ whole genome shotgun (WGS) entry which is preliminary data.</text>
</comment>
<feature type="compositionally biased region" description="Pro residues" evidence="1">
    <location>
        <begin position="93"/>
        <end position="107"/>
    </location>
</feature>
<evidence type="ECO:0000313" key="2">
    <source>
        <dbReference type="EMBL" id="GAA2503833.1"/>
    </source>
</evidence>
<name>A0ABN3MKT9_9ACTN</name>
<organism evidence="2 3">
    <name type="scientific">Streptomyces thermolineatus</name>
    <dbReference type="NCBI Taxonomy" id="44033"/>
    <lineage>
        <taxon>Bacteria</taxon>
        <taxon>Bacillati</taxon>
        <taxon>Actinomycetota</taxon>
        <taxon>Actinomycetes</taxon>
        <taxon>Kitasatosporales</taxon>
        <taxon>Streptomycetaceae</taxon>
        <taxon>Streptomyces</taxon>
    </lineage>
</organism>
<feature type="compositionally biased region" description="Gly residues" evidence="1">
    <location>
        <begin position="44"/>
        <end position="56"/>
    </location>
</feature>
<sequence length="120" mass="12857">MFRIVVSVRRRDLRESAFGRCGVQEEQEVREVRGVQEVREVPVGRGGAERIGGPGRGDGRRRPLARSWRSTVGPGGPLRNPPTGCFPRAAPAPARPRPGPGPAPVLVPGPRGGSPNVKDR</sequence>